<dbReference type="RefSeq" id="WP_301722952.1">
    <property type="nucleotide sequence ID" value="NZ_JAUJWV010000001.1"/>
</dbReference>
<dbReference type="InterPro" id="IPR017946">
    <property type="entry name" value="PLC-like_Pdiesterase_TIM-brl"/>
</dbReference>
<dbReference type="SUPFAM" id="SSF51695">
    <property type="entry name" value="PLC-like phosphodiesterases"/>
    <property type="match status" value="1"/>
</dbReference>
<dbReference type="Pfam" id="PF03009">
    <property type="entry name" value="GDPD"/>
    <property type="match status" value="1"/>
</dbReference>
<name>A0ABT8MZZ0_9BACL</name>
<comment type="caution">
    <text evidence="2">The sequence shown here is derived from an EMBL/GenBank/DDBJ whole genome shotgun (WGS) entry which is preliminary data.</text>
</comment>
<proteinExistence type="predicted"/>
<dbReference type="PANTHER" id="PTHR46211:SF7">
    <property type="entry name" value="GLYCEROPHOSPHODIESTER PHOSPHODIESTERASE"/>
    <property type="match status" value="1"/>
</dbReference>
<reference evidence="2 3" key="1">
    <citation type="submission" date="2023-06" db="EMBL/GenBank/DDBJ databases">
        <title>Novel species in genus Planococcus.</title>
        <authorList>
            <person name="Ning S."/>
        </authorList>
    </citation>
    <scope>NUCLEOTIDE SEQUENCE [LARGE SCALE GENOMIC DNA]</scope>
    <source>
        <strain evidence="2 3">N028</strain>
    </source>
</reference>
<sequence length="268" mass="30296">MRINKEKTLLDPNKFLVIAHRGASVNAPEHTMAAYRLAREMEADYLEVDLQLSKDGVLVAIHDLTVDRTTNGSGIVTEMTLSELKQLDAGSWFNKKFPDMAKEEFVGQEIPTLQEIIDEFGESVNYYIETKKPEKNEGIEDELLDLLNKNNLLDESLPEGKVVIQSFSEESLLRMRSLHPTIPLIQLERDPVLGPEAKKRLEEIREYAVGVGTYFEKIDEEFVKIARDIGLLVHLYTVNTAEVAEKWKEAGANGIFTDNISGTLPHLK</sequence>
<dbReference type="Gene3D" id="3.20.20.190">
    <property type="entry name" value="Phosphatidylinositol (PI) phosphodiesterase"/>
    <property type="match status" value="1"/>
</dbReference>
<organism evidence="2 3">
    <name type="scientific">Planococcus shixiaomingii</name>
    <dbReference type="NCBI Taxonomy" id="3058393"/>
    <lineage>
        <taxon>Bacteria</taxon>
        <taxon>Bacillati</taxon>
        <taxon>Bacillota</taxon>
        <taxon>Bacilli</taxon>
        <taxon>Bacillales</taxon>
        <taxon>Caryophanaceae</taxon>
        <taxon>Planococcus</taxon>
    </lineage>
</organism>
<dbReference type="InterPro" id="IPR030395">
    <property type="entry name" value="GP_PDE_dom"/>
</dbReference>
<dbReference type="Proteomes" id="UP001172055">
    <property type="component" value="Unassembled WGS sequence"/>
</dbReference>
<evidence type="ECO:0000259" key="1">
    <source>
        <dbReference type="PROSITE" id="PS51704"/>
    </source>
</evidence>
<evidence type="ECO:0000313" key="3">
    <source>
        <dbReference type="Proteomes" id="UP001172055"/>
    </source>
</evidence>
<keyword evidence="3" id="KW-1185">Reference proteome</keyword>
<gene>
    <name evidence="2" type="ORF">QWY14_05250</name>
</gene>
<dbReference type="EMBL" id="JAUJWV010000001">
    <property type="protein sequence ID" value="MDN7241185.1"/>
    <property type="molecule type" value="Genomic_DNA"/>
</dbReference>
<dbReference type="PROSITE" id="PS51704">
    <property type="entry name" value="GP_PDE"/>
    <property type="match status" value="1"/>
</dbReference>
<evidence type="ECO:0000313" key="2">
    <source>
        <dbReference type="EMBL" id="MDN7241185.1"/>
    </source>
</evidence>
<feature type="domain" description="GP-PDE" evidence="1">
    <location>
        <begin position="15"/>
        <end position="267"/>
    </location>
</feature>
<accession>A0ABT8MZZ0</accession>
<dbReference type="PANTHER" id="PTHR46211">
    <property type="entry name" value="GLYCEROPHOSPHORYL DIESTER PHOSPHODIESTERASE"/>
    <property type="match status" value="1"/>
</dbReference>
<protein>
    <submittedName>
        <fullName evidence="2">Glycerophosphodiester phosphodiesterase family protein</fullName>
    </submittedName>
</protein>